<dbReference type="InterPro" id="IPR036163">
    <property type="entry name" value="HMA_dom_sf"/>
</dbReference>
<dbReference type="SUPFAM" id="SSF55008">
    <property type="entry name" value="HMA, heavy metal-associated domain"/>
    <property type="match status" value="1"/>
</dbReference>
<feature type="transmembrane region" description="Helical" evidence="1">
    <location>
        <begin position="201"/>
        <end position="229"/>
    </location>
</feature>
<dbReference type="GO" id="GO:0046872">
    <property type="term" value="F:metal ion binding"/>
    <property type="evidence" value="ECO:0007669"/>
    <property type="project" value="InterPro"/>
</dbReference>
<dbReference type="InterPro" id="IPR039447">
    <property type="entry name" value="UreH-like_TM_dom"/>
</dbReference>
<keyword evidence="1" id="KW-0812">Transmembrane</keyword>
<comment type="caution">
    <text evidence="3">The sequence shown here is derived from an EMBL/GenBank/DDBJ whole genome shotgun (WGS) entry which is preliminary data.</text>
</comment>
<dbReference type="Pfam" id="PF00403">
    <property type="entry name" value="HMA"/>
    <property type="match status" value="1"/>
</dbReference>
<dbReference type="PANTHER" id="PTHR42208">
    <property type="entry name" value="HEAVY METAL TRANSPORTER-RELATED"/>
    <property type="match status" value="1"/>
</dbReference>
<sequence length="350" mass="38104">MSQTRFVLKQKNYKYMKTHIFHVSGTHCASCKILIEDVLSEENFVKNVRVDLKREIIEIETDSNQNIDEMAQFLTNKIKPNGYSLSVKKIIKENESIAVILKAIFIGLTFLILFFLLQKSDILNLGIGGKTTPATSFIIGLIASVSSCLAIVGGLVLSLSAKISEDNVSDTKTFLLFHIGRLVSFAILGGVLGLIGDAISINFMFTAVLGIFTSLVMLFLGLNLVGIFSKNKITLHSVFFNFFRKIEHKTFTPLIVGFSTFFLPCGFTQSMQVVALSSGSFISGTLIMLAFALGTLPMLILLSFGSASFMHGKHASLFFKSAGIVVIGFGIFALLAGLAGLGIINPLFNI</sequence>
<organism evidence="3 4">
    <name type="scientific">Candidatus Liptonbacteria bacterium RIFOXYB1_FULL_36_10</name>
    <dbReference type="NCBI Taxonomy" id="1798654"/>
    <lineage>
        <taxon>Bacteria</taxon>
        <taxon>Candidatus Liptoniibacteriota</taxon>
    </lineage>
</organism>
<name>A0A1G2CNE7_9BACT</name>
<dbReference type="CDD" id="cd00371">
    <property type="entry name" value="HMA"/>
    <property type="match status" value="1"/>
</dbReference>
<feature type="transmembrane region" description="Helical" evidence="1">
    <location>
        <begin position="173"/>
        <end position="195"/>
    </location>
</feature>
<dbReference type="Proteomes" id="UP000178599">
    <property type="component" value="Unassembled WGS sequence"/>
</dbReference>
<evidence type="ECO:0000256" key="1">
    <source>
        <dbReference type="SAM" id="Phobius"/>
    </source>
</evidence>
<protein>
    <recommendedName>
        <fullName evidence="2">HMA domain-containing protein</fullName>
    </recommendedName>
</protein>
<dbReference type="PROSITE" id="PS50846">
    <property type="entry name" value="HMA_2"/>
    <property type="match status" value="1"/>
</dbReference>
<feature type="transmembrane region" description="Helical" evidence="1">
    <location>
        <begin position="137"/>
        <end position="161"/>
    </location>
</feature>
<feature type="domain" description="HMA" evidence="2">
    <location>
        <begin position="17"/>
        <end position="86"/>
    </location>
</feature>
<feature type="transmembrane region" description="Helical" evidence="1">
    <location>
        <begin position="250"/>
        <end position="269"/>
    </location>
</feature>
<proteinExistence type="predicted"/>
<gene>
    <name evidence="3" type="ORF">A2390_01405</name>
</gene>
<evidence type="ECO:0000259" key="2">
    <source>
        <dbReference type="PROSITE" id="PS50846"/>
    </source>
</evidence>
<keyword evidence="1" id="KW-0472">Membrane</keyword>
<dbReference type="Pfam" id="PF13386">
    <property type="entry name" value="DsbD_2"/>
    <property type="match status" value="1"/>
</dbReference>
<dbReference type="EMBL" id="MHLE01000016">
    <property type="protein sequence ID" value="OGZ02903.1"/>
    <property type="molecule type" value="Genomic_DNA"/>
</dbReference>
<reference evidence="3 4" key="1">
    <citation type="journal article" date="2016" name="Nat. Commun.">
        <title>Thousands of microbial genomes shed light on interconnected biogeochemical processes in an aquifer system.</title>
        <authorList>
            <person name="Anantharaman K."/>
            <person name="Brown C.T."/>
            <person name="Hug L.A."/>
            <person name="Sharon I."/>
            <person name="Castelle C.J."/>
            <person name="Probst A.J."/>
            <person name="Thomas B.C."/>
            <person name="Singh A."/>
            <person name="Wilkins M.J."/>
            <person name="Karaoz U."/>
            <person name="Brodie E.L."/>
            <person name="Williams K.H."/>
            <person name="Hubbard S.S."/>
            <person name="Banfield J.F."/>
        </authorList>
    </citation>
    <scope>NUCLEOTIDE SEQUENCE [LARGE SCALE GENOMIC DNA]</scope>
</reference>
<dbReference type="AlphaFoldDB" id="A0A1G2CNE7"/>
<feature type="transmembrane region" description="Helical" evidence="1">
    <location>
        <begin position="97"/>
        <end position="117"/>
    </location>
</feature>
<dbReference type="Gene3D" id="3.30.70.100">
    <property type="match status" value="1"/>
</dbReference>
<evidence type="ECO:0000313" key="4">
    <source>
        <dbReference type="Proteomes" id="UP000178599"/>
    </source>
</evidence>
<dbReference type="InterPro" id="IPR006121">
    <property type="entry name" value="HMA_dom"/>
</dbReference>
<feature type="transmembrane region" description="Helical" evidence="1">
    <location>
        <begin position="281"/>
        <end position="305"/>
    </location>
</feature>
<keyword evidence="1" id="KW-1133">Transmembrane helix</keyword>
<feature type="transmembrane region" description="Helical" evidence="1">
    <location>
        <begin position="317"/>
        <end position="344"/>
    </location>
</feature>
<evidence type="ECO:0000313" key="3">
    <source>
        <dbReference type="EMBL" id="OGZ02903.1"/>
    </source>
</evidence>
<dbReference type="PANTHER" id="PTHR42208:SF1">
    <property type="entry name" value="HEAVY METAL TRANSPORTER"/>
    <property type="match status" value="1"/>
</dbReference>
<accession>A0A1G2CNE7</accession>